<gene>
    <name evidence="1" type="ORF">RPERSI_LOCUS2339</name>
</gene>
<dbReference type="Proteomes" id="UP000789920">
    <property type="component" value="Unassembled WGS sequence"/>
</dbReference>
<name>A0ACA9L633_9GLOM</name>
<organism evidence="1 2">
    <name type="scientific">Racocetra persica</name>
    <dbReference type="NCBI Taxonomy" id="160502"/>
    <lineage>
        <taxon>Eukaryota</taxon>
        <taxon>Fungi</taxon>
        <taxon>Fungi incertae sedis</taxon>
        <taxon>Mucoromycota</taxon>
        <taxon>Glomeromycotina</taxon>
        <taxon>Glomeromycetes</taxon>
        <taxon>Diversisporales</taxon>
        <taxon>Gigasporaceae</taxon>
        <taxon>Racocetra</taxon>
    </lineage>
</organism>
<sequence length="210" mass="25031">MSKKRLTLEDACTIARNRGRQCLSTQYTTNKDLLLWYCPNNHEWYTSLGHVKYSKSWCSHCVKVARCTIEDIKQIAFARNRECLLTEYINSKTILLWCCSNYHEYGACLYCANRVSHTIEDARQIAISRNRKCLSTEYINSYLYLLWCCSKGHEFLAKYPTGLELNIPYYDYSFVIEVQDIQHERQIKFFYPNFEDFKKQQTQDQLKKEL</sequence>
<evidence type="ECO:0000313" key="1">
    <source>
        <dbReference type="EMBL" id="CAG8512870.1"/>
    </source>
</evidence>
<proteinExistence type="predicted"/>
<comment type="caution">
    <text evidence="1">The sequence shown here is derived from an EMBL/GenBank/DDBJ whole genome shotgun (WGS) entry which is preliminary data.</text>
</comment>
<protein>
    <submittedName>
        <fullName evidence="1">4715_t:CDS:1</fullName>
    </submittedName>
</protein>
<evidence type="ECO:0000313" key="2">
    <source>
        <dbReference type="Proteomes" id="UP000789920"/>
    </source>
</evidence>
<feature type="non-terminal residue" evidence="1">
    <location>
        <position position="210"/>
    </location>
</feature>
<dbReference type="EMBL" id="CAJVQC010002536">
    <property type="protein sequence ID" value="CAG8512870.1"/>
    <property type="molecule type" value="Genomic_DNA"/>
</dbReference>
<keyword evidence="2" id="KW-1185">Reference proteome</keyword>
<reference evidence="1" key="1">
    <citation type="submission" date="2021-06" db="EMBL/GenBank/DDBJ databases">
        <authorList>
            <person name="Kallberg Y."/>
            <person name="Tangrot J."/>
            <person name="Rosling A."/>
        </authorList>
    </citation>
    <scope>NUCLEOTIDE SEQUENCE</scope>
    <source>
        <strain evidence="1">MA461A</strain>
    </source>
</reference>
<accession>A0ACA9L633</accession>